<feature type="region of interest" description="Disordered" evidence="1">
    <location>
        <begin position="34"/>
        <end position="57"/>
    </location>
</feature>
<reference evidence="2 3" key="2">
    <citation type="submission" date="2019-01" db="EMBL/GenBank/DDBJ databases">
        <title>A chromosome length genome reference of the Java medaka (oryzias javanicus).</title>
        <authorList>
            <person name="Herpin A."/>
            <person name="Takehana Y."/>
            <person name="Naruse K."/>
            <person name="Ansai S."/>
            <person name="Kawaguchi M."/>
        </authorList>
    </citation>
    <scope>NUCLEOTIDE SEQUENCE [LARGE SCALE GENOMIC DNA]</scope>
    <source>
        <strain evidence="2">RS831</strain>
        <tissue evidence="2">Whole body</tissue>
    </source>
</reference>
<evidence type="ECO:0000313" key="2">
    <source>
        <dbReference type="EMBL" id="RVE63146.1"/>
    </source>
</evidence>
<feature type="compositionally biased region" description="Polar residues" evidence="1">
    <location>
        <begin position="39"/>
        <end position="48"/>
    </location>
</feature>
<protein>
    <submittedName>
        <fullName evidence="2">Uncharacterized protein</fullName>
    </submittedName>
</protein>
<gene>
    <name evidence="2" type="ORF">OJAV_G00164790</name>
</gene>
<evidence type="ECO:0000256" key="1">
    <source>
        <dbReference type="SAM" id="MobiDB-lite"/>
    </source>
</evidence>
<evidence type="ECO:0000313" key="3">
    <source>
        <dbReference type="Proteomes" id="UP000283210"/>
    </source>
</evidence>
<reference evidence="2 3" key="1">
    <citation type="submission" date="2018-11" db="EMBL/GenBank/DDBJ databases">
        <authorList>
            <person name="Lopez-Roques C."/>
            <person name="Donnadieu C."/>
            <person name="Bouchez O."/>
            <person name="Klopp C."/>
            <person name="Cabau C."/>
            <person name="Zahm M."/>
        </authorList>
    </citation>
    <scope>NUCLEOTIDE SEQUENCE [LARGE SCALE GENOMIC DNA]</scope>
    <source>
        <strain evidence="2">RS831</strain>
        <tissue evidence="2">Whole body</tissue>
    </source>
</reference>
<dbReference type="Proteomes" id="UP000283210">
    <property type="component" value="Chromosome 16"/>
</dbReference>
<name>A0A3S2PKB2_ORYJA</name>
<proteinExistence type="predicted"/>
<keyword evidence="3" id="KW-1185">Reference proteome</keyword>
<dbReference type="EMBL" id="CM012452">
    <property type="protein sequence ID" value="RVE63146.1"/>
    <property type="molecule type" value="Genomic_DNA"/>
</dbReference>
<organism evidence="2 3">
    <name type="scientific">Oryzias javanicus</name>
    <name type="common">Javanese ricefish</name>
    <name type="synonym">Aplocheilus javanicus</name>
    <dbReference type="NCBI Taxonomy" id="123683"/>
    <lineage>
        <taxon>Eukaryota</taxon>
        <taxon>Metazoa</taxon>
        <taxon>Chordata</taxon>
        <taxon>Craniata</taxon>
        <taxon>Vertebrata</taxon>
        <taxon>Euteleostomi</taxon>
        <taxon>Actinopterygii</taxon>
        <taxon>Neopterygii</taxon>
        <taxon>Teleostei</taxon>
        <taxon>Neoteleostei</taxon>
        <taxon>Acanthomorphata</taxon>
        <taxon>Ovalentaria</taxon>
        <taxon>Atherinomorphae</taxon>
        <taxon>Beloniformes</taxon>
        <taxon>Adrianichthyidae</taxon>
        <taxon>Oryziinae</taxon>
        <taxon>Oryzias</taxon>
    </lineage>
</organism>
<accession>A0A3S2PKB2</accession>
<sequence length="185" mass="20848">MLKDFILKGEIRAQRAPRPETALLHFRKGRDIFPLTEVPNRNPNGGKTSRTRRKASAGLTATVEFEAIGTSIAGTIPPDWQTRLLFQEGGPEVDQLYTLLGAESSMRGPGREPGEPEQMRRETQSVNFYERWTEWTQNVKPEVRPLSSRFHRLPLEGAVLLESGQRVSSGGWTDADLQDKHNLQV</sequence>
<dbReference type="AlphaFoldDB" id="A0A3S2PKB2"/>